<dbReference type="EMBL" id="OQ709222">
    <property type="protein sequence ID" value="WGH21921.1"/>
    <property type="molecule type" value="Genomic_DNA"/>
</dbReference>
<proteinExistence type="predicted"/>
<evidence type="ECO:0000313" key="1">
    <source>
        <dbReference type="EMBL" id="WGH21921.1"/>
    </source>
</evidence>
<protein>
    <submittedName>
        <fullName evidence="1">Head-to-tail adaptor</fullName>
    </submittedName>
</protein>
<sequence>MAYCTPADINLGSMDLPRAVDVQEVIDVQAGWIDAILGQRYRLPLALDGADPTQAAMVLFLNKLNVYAVKGTIILEIAGPREDNSLSSWARYYLKWVEAQMTRFSNGSLDIPGQMPAHESTDDGSNAPMILNKDTFNRVDAFYEVGQRIPPWQGTREEDTPWV</sequence>
<evidence type="ECO:0000313" key="2">
    <source>
        <dbReference type="Proteomes" id="UP001242841"/>
    </source>
</evidence>
<reference evidence="1" key="1">
    <citation type="submission" date="2023-03" db="EMBL/GenBank/DDBJ databases">
        <authorList>
            <person name="Aguilar E."/>
            <person name="Antigua R."/>
            <person name="Antonino C."/>
            <person name="Bisram R."/>
            <person name="Chen J."/>
            <person name="Davilmar B."/>
            <person name="Del R.K."/>
            <person name="Germosen J."/>
            <person name="Hernandez J."/>
            <person name="Kelloggs L."/>
            <person name="Lema C."/>
            <person name="Li J."/>
            <person name="Melendez A."/>
            <person name="Mohammed I."/>
            <person name="Ryan A."/>
            <person name="Singh S."/>
            <person name="Tariq H."/>
            <person name="Golebiewska U.P."/>
            <person name="Russell D.A."/>
            <person name="Jacobs-Sera D."/>
            <person name="Hatfull G.F."/>
        </authorList>
    </citation>
    <scope>NUCLEOTIDE SEQUENCE</scope>
</reference>
<organism evidence="1 2">
    <name type="scientific">Rhodococcus phage Trogglehumper</name>
    <dbReference type="NCBI Taxonomy" id="3038381"/>
    <lineage>
        <taxon>Viruses</taxon>
        <taxon>Duplodnaviria</taxon>
        <taxon>Heunggongvirae</taxon>
        <taxon>Uroviricota</taxon>
        <taxon>Caudoviricetes</taxon>
        <taxon>Caudoviricetes incertae sedis</taxon>
        <taxon>Trogglehumpervirus</taxon>
        <taxon>Trogglehumpervirus trogglehumper</taxon>
    </lineage>
</organism>
<accession>A0AAF0GN08</accession>
<keyword evidence="2" id="KW-1185">Reference proteome</keyword>
<name>A0AAF0GN08_9CAUD</name>
<gene>
    <name evidence="1" type="primary">37</name>
    <name evidence="1" type="ORF">SEA_TROGGLEHUMPER_37</name>
</gene>
<dbReference type="Proteomes" id="UP001242841">
    <property type="component" value="Segment"/>
</dbReference>